<feature type="domain" description="Fibronectin type-III" evidence="3">
    <location>
        <begin position="42"/>
        <end position="144"/>
    </location>
</feature>
<dbReference type="EMBL" id="BAAAGX010000037">
    <property type="protein sequence ID" value="GAA0278364.1"/>
    <property type="molecule type" value="Genomic_DNA"/>
</dbReference>
<evidence type="ECO:0000256" key="1">
    <source>
        <dbReference type="ARBA" id="ARBA00023295"/>
    </source>
</evidence>
<dbReference type="SUPFAM" id="SSF49265">
    <property type="entry name" value="Fibronectin type III"/>
    <property type="match status" value="1"/>
</dbReference>
<protein>
    <recommendedName>
        <fullName evidence="3">Fibronectin type-III domain-containing protein</fullName>
    </recommendedName>
</protein>
<reference evidence="5" key="1">
    <citation type="journal article" date="2019" name="Int. J. Syst. Evol. Microbiol.">
        <title>The Global Catalogue of Microorganisms (GCM) 10K type strain sequencing project: providing services to taxonomists for standard genome sequencing and annotation.</title>
        <authorList>
            <consortium name="The Broad Institute Genomics Platform"/>
            <consortium name="The Broad Institute Genome Sequencing Center for Infectious Disease"/>
            <person name="Wu L."/>
            <person name="Ma J."/>
        </authorList>
    </citation>
    <scope>NUCLEOTIDE SEQUENCE [LARGE SCALE GENOMIC DNA]</scope>
    <source>
        <strain evidence="5">JCM 10425</strain>
    </source>
</reference>
<name>A0ABP3ETR7_9ACTN</name>
<evidence type="ECO:0000313" key="5">
    <source>
        <dbReference type="Proteomes" id="UP001500967"/>
    </source>
</evidence>
<sequence length="147" mass="16065">MDPAVPVRHRWSAVRARVGAALIGLAVLLGAVVAPLPAQADPYWRVRVYVAPGKSSCTLRWVRSYWDGPVNAYKVWVVPQEVGPNAPQTYRQISVTPPLAGRAANVRVGGLTRGAAYVFWLQAFYPSYFRSGPINMQVATTEVCVPT</sequence>
<dbReference type="InterPro" id="IPR036116">
    <property type="entry name" value="FN3_sf"/>
</dbReference>
<dbReference type="PROSITE" id="PS50853">
    <property type="entry name" value="FN3"/>
    <property type="match status" value="1"/>
</dbReference>
<evidence type="ECO:0000313" key="4">
    <source>
        <dbReference type="EMBL" id="GAA0278364.1"/>
    </source>
</evidence>
<dbReference type="Proteomes" id="UP001500967">
    <property type="component" value="Unassembled WGS sequence"/>
</dbReference>
<dbReference type="Gene3D" id="2.60.40.10">
    <property type="entry name" value="Immunoglobulins"/>
    <property type="match status" value="1"/>
</dbReference>
<keyword evidence="2" id="KW-0119">Carbohydrate metabolism</keyword>
<evidence type="ECO:0000256" key="2">
    <source>
        <dbReference type="ARBA" id="ARBA00023326"/>
    </source>
</evidence>
<keyword evidence="1" id="KW-0326">Glycosidase</keyword>
<dbReference type="InterPro" id="IPR003961">
    <property type="entry name" value="FN3_dom"/>
</dbReference>
<dbReference type="InterPro" id="IPR013783">
    <property type="entry name" value="Ig-like_fold"/>
</dbReference>
<keyword evidence="5" id="KW-1185">Reference proteome</keyword>
<keyword evidence="2" id="KW-0624">Polysaccharide degradation</keyword>
<organism evidence="4 5">
    <name type="scientific">Cryptosporangium japonicum</name>
    <dbReference type="NCBI Taxonomy" id="80872"/>
    <lineage>
        <taxon>Bacteria</taxon>
        <taxon>Bacillati</taxon>
        <taxon>Actinomycetota</taxon>
        <taxon>Actinomycetes</taxon>
        <taxon>Cryptosporangiales</taxon>
        <taxon>Cryptosporangiaceae</taxon>
        <taxon>Cryptosporangium</taxon>
    </lineage>
</organism>
<keyword evidence="1" id="KW-0378">Hydrolase</keyword>
<gene>
    <name evidence="4" type="ORF">GCM10009539_77750</name>
</gene>
<comment type="caution">
    <text evidence="4">The sequence shown here is derived from an EMBL/GenBank/DDBJ whole genome shotgun (WGS) entry which is preliminary data.</text>
</comment>
<evidence type="ECO:0000259" key="3">
    <source>
        <dbReference type="PROSITE" id="PS50853"/>
    </source>
</evidence>
<dbReference type="CDD" id="cd00063">
    <property type="entry name" value="FN3"/>
    <property type="match status" value="1"/>
</dbReference>
<proteinExistence type="predicted"/>
<accession>A0ABP3ETR7</accession>